<protein>
    <recommendedName>
        <fullName evidence="9">VTT domain-containing protein</fullName>
    </recommendedName>
</protein>
<proteinExistence type="inferred from homology"/>
<comment type="caution">
    <text evidence="10">The sequence shown here is derived from an EMBL/GenBank/DDBJ whole genome shotgun (WGS) entry which is preliminary data.</text>
</comment>
<evidence type="ECO:0000256" key="5">
    <source>
        <dbReference type="ARBA" id="ARBA00022989"/>
    </source>
</evidence>
<comment type="subcellular location">
    <subcellularLocation>
        <location evidence="1 7">Cell membrane</location>
        <topology evidence="1 7">Multi-pass membrane protein</topology>
    </subcellularLocation>
</comment>
<dbReference type="Pfam" id="PF09335">
    <property type="entry name" value="VTT_dom"/>
    <property type="match status" value="1"/>
</dbReference>
<dbReference type="Proteomes" id="UP000632454">
    <property type="component" value="Unassembled WGS sequence"/>
</dbReference>
<evidence type="ECO:0000313" key="11">
    <source>
        <dbReference type="Proteomes" id="UP000632454"/>
    </source>
</evidence>
<sequence>MKPAARTGGHLGDLGIVGAVNPFDVSSFMATGGLIGLCVLVFFETGVLIGFVFPGDSLLFTAGILAAQPDPYAPLWLPCVLVPLSAALGDQCGYFIGRRLGAGVLQGRVMRFIGPEPVDRTHRFFERYGPLTVFFGRFIGIVRTLVPLLAGFTRMRHRDFTIFSILGSTFWGAGIIVLGYLLGDVKVIAENIDLMIMASAATVIVPITVHLVRRGLARRRANRAESPGRAVSDEAATDDPATGADERPVTARGH</sequence>
<accession>A0ABQ1UR55</accession>
<dbReference type="PANTHER" id="PTHR30353:SF0">
    <property type="entry name" value="TRANSMEMBRANE PROTEIN"/>
    <property type="match status" value="1"/>
</dbReference>
<feature type="compositionally biased region" description="Basic and acidic residues" evidence="8">
    <location>
        <begin position="244"/>
        <end position="254"/>
    </location>
</feature>
<feature type="transmembrane region" description="Helical" evidence="7">
    <location>
        <begin position="194"/>
        <end position="212"/>
    </location>
</feature>
<dbReference type="InterPro" id="IPR032818">
    <property type="entry name" value="DedA-like"/>
</dbReference>
<dbReference type="EMBL" id="BMCS01000001">
    <property type="protein sequence ID" value="GGF25195.1"/>
    <property type="molecule type" value="Genomic_DNA"/>
</dbReference>
<keyword evidence="5 7" id="KW-1133">Transmembrane helix</keyword>
<evidence type="ECO:0000313" key="10">
    <source>
        <dbReference type="EMBL" id="GGF25195.1"/>
    </source>
</evidence>
<organism evidence="10 11">
    <name type="scientific">Williamsia phyllosphaerae</name>
    <dbReference type="NCBI Taxonomy" id="885042"/>
    <lineage>
        <taxon>Bacteria</taxon>
        <taxon>Bacillati</taxon>
        <taxon>Actinomycetota</taxon>
        <taxon>Actinomycetes</taxon>
        <taxon>Mycobacteriales</taxon>
        <taxon>Nocardiaceae</taxon>
        <taxon>Williamsia</taxon>
    </lineage>
</organism>
<evidence type="ECO:0000256" key="2">
    <source>
        <dbReference type="ARBA" id="ARBA00010792"/>
    </source>
</evidence>
<evidence type="ECO:0000256" key="6">
    <source>
        <dbReference type="ARBA" id="ARBA00023136"/>
    </source>
</evidence>
<evidence type="ECO:0000256" key="3">
    <source>
        <dbReference type="ARBA" id="ARBA00022475"/>
    </source>
</evidence>
<keyword evidence="4 7" id="KW-0812">Transmembrane</keyword>
<evidence type="ECO:0000256" key="1">
    <source>
        <dbReference type="ARBA" id="ARBA00004651"/>
    </source>
</evidence>
<dbReference type="PANTHER" id="PTHR30353">
    <property type="entry name" value="INNER MEMBRANE PROTEIN DEDA-RELATED"/>
    <property type="match status" value="1"/>
</dbReference>
<keyword evidence="3 7" id="KW-1003">Cell membrane</keyword>
<evidence type="ECO:0000256" key="8">
    <source>
        <dbReference type="SAM" id="MobiDB-lite"/>
    </source>
</evidence>
<evidence type="ECO:0000256" key="4">
    <source>
        <dbReference type="ARBA" id="ARBA00022692"/>
    </source>
</evidence>
<feature type="domain" description="VTT" evidence="9">
    <location>
        <begin position="53"/>
        <end position="180"/>
    </location>
</feature>
<reference evidence="11" key="1">
    <citation type="journal article" date="2019" name="Int. J. Syst. Evol. Microbiol.">
        <title>The Global Catalogue of Microorganisms (GCM) 10K type strain sequencing project: providing services to taxonomists for standard genome sequencing and annotation.</title>
        <authorList>
            <consortium name="The Broad Institute Genomics Platform"/>
            <consortium name="The Broad Institute Genome Sequencing Center for Infectious Disease"/>
            <person name="Wu L."/>
            <person name="Ma J."/>
        </authorList>
    </citation>
    <scope>NUCLEOTIDE SEQUENCE [LARGE SCALE GENOMIC DNA]</scope>
    <source>
        <strain evidence="11">CCM 7855</strain>
    </source>
</reference>
<gene>
    <name evidence="10" type="ORF">GCM10007298_21370</name>
</gene>
<keyword evidence="6 7" id="KW-0472">Membrane</keyword>
<feature type="transmembrane region" description="Helical" evidence="7">
    <location>
        <begin position="134"/>
        <end position="153"/>
    </location>
</feature>
<name>A0ABQ1UR55_9NOCA</name>
<dbReference type="RefSeq" id="WP_229705021.1">
    <property type="nucleotide sequence ID" value="NZ_BMCS01000001.1"/>
</dbReference>
<evidence type="ECO:0000256" key="7">
    <source>
        <dbReference type="RuleBase" id="RU367016"/>
    </source>
</evidence>
<keyword evidence="11" id="KW-1185">Reference proteome</keyword>
<feature type="transmembrane region" description="Helical" evidence="7">
    <location>
        <begin position="34"/>
        <end position="53"/>
    </location>
</feature>
<feature type="region of interest" description="Disordered" evidence="8">
    <location>
        <begin position="223"/>
        <end position="254"/>
    </location>
</feature>
<feature type="transmembrane region" description="Helical" evidence="7">
    <location>
        <begin position="160"/>
        <end position="182"/>
    </location>
</feature>
<comment type="similarity">
    <text evidence="2 7">Belongs to the DedA family.</text>
</comment>
<evidence type="ECO:0000259" key="9">
    <source>
        <dbReference type="Pfam" id="PF09335"/>
    </source>
</evidence>
<dbReference type="InterPro" id="IPR032816">
    <property type="entry name" value="VTT_dom"/>
</dbReference>